<sequence length="270" mass="30214">MSAYYSLLNREQHADGRVTAYYRSNIHAQGAWNPHEQHMAPATGLLCAELEQFQARENMRIGRISLDIFGLIAFGEFSITTRMIRAGKTIELIEAEMQANGKICIVARAWKMMTQDTSAISGLEDQGVEHPEKLPIWEGMKHWPGGFIQSTVTRSDDNQRRAGKGLVWINTDLDMVESQPTTDFVHLMGLIDTANGIVPRQQPTQGWAFPNLDLQIHLHRLPEGKWLGIEATQQFGSDGIGITSSTLHDIHGPFGRSEQILTLRKLVSEA</sequence>
<dbReference type="Proteomes" id="UP000243661">
    <property type="component" value="Unassembled WGS sequence"/>
</dbReference>
<evidence type="ECO:0000313" key="6">
    <source>
        <dbReference type="Proteomes" id="UP001632339"/>
    </source>
</evidence>
<feature type="domain" description="Acyl-CoA thioesterase-like N-terminal HotDog" evidence="1">
    <location>
        <begin position="30"/>
        <end position="111"/>
    </location>
</feature>
<keyword evidence="6" id="KW-1185">Reference proteome</keyword>
<protein>
    <submittedName>
        <fullName evidence="3">Thioesterase family protein</fullName>
    </submittedName>
    <submittedName>
        <fullName evidence="4">Thioesterase-like superfamily protein</fullName>
    </submittedName>
</protein>
<dbReference type="Gene3D" id="2.40.160.210">
    <property type="entry name" value="Acyl-CoA thioesterase, double hotdog domain"/>
    <property type="match status" value="1"/>
</dbReference>
<feature type="domain" description="Acyl-CoA thioesterase-like C-terminal" evidence="2">
    <location>
        <begin position="134"/>
        <end position="261"/>
    </location>
</feature>
<evidence type="ECO:0000259" key="1">
    <source>
        <dbReference type="Pfam" id="PF13622"/>
    </source>
</evidence>
<dbReference type="EMBL" id="JBJXCW010000019">
    <property type="protein sequence ID" value="MFN0298611.1"/>
    <property type="molecule type" value="Genomic_DNA"/>
</dbReference>
<evidence type="ECO:0000313" key="3">
    <source>
        <dbReference type="EMBL" id="MFN0298611.1"/>
    </source>
</evidence>
<dbReference type="Pfam" id="PF13622">
    <property type="entry name" value="4HBT_3"/>
    <property type="match status" value="1"/>
</dbReference>
<gene>
    <name evidence="3" type="ORF">ACKVE0_13980</name>
    <name evidence="4" type="ORF">GA0116959_1211</name>
</gene>
<dbReference type="OrthoDB" id="1413770at2"/>
<reference evidence="3 6" key="2">
    <citation type="submission" date="2024-12" db="EMBL/GenBank/DDBJ databases">
        <title>C001-4G Acinetobacter sp. assembled genome.</title>
        <authorList>
            <person name="D'Arcy K."/>
            <person name="Kingdon A.D.H."/>
            <person name="Breen A."/>
            <person name="Mckeown C."/>
            <person name="Allman E."/>
            <person name="Sharma P."/>
            <person name="Mcleman A."/>
            <person name="Roberts A.P."/>
        </authorList>
    </citation>
    <scope>NUCLEOTIDE SEQUENCE [LARGE SCALE GENOMIC DNA]</scope>
    <source>
        <strain evidence="3 6">C1-4G</strain>
    </source>
</reference>
<dbReference type="InterPro" id="IPR049450">
    <property type="entry name" value="ACOT8-like_C"/>
</dbReference>
<dbReference type="RefSeq" id="WP_092721170.1">
    <property type="nucleotide sequence ID" value="NZ_FMBK01000021.1"/>
</dbReference>
<dbReference type="InterPro" id="IPR029069">
    <property type="entry name" value="HotDog_dom_sf"/>
</dbReference>
<dbReference type="Proteomes" id="UP001632339">
    <property type="component" value="Unassembled WGS sequence"/>
</dbReference>
<dbReference type="InterPro" id="IPR049449">
    <property type="entry name" value="TesB_ACOT8-like_N"/>
</dbReference>
<evidence type="ECO:0000313" key="5">
    <source>
        <dbReference type="Proteomes" id="UP000243661"/>
    </source>
</evidence>
<dbReference type="InterPro" id="IPR042171">
    <property type="entry name" value="Acyl-CoA_hotdog"/>
</dbReference>
<organism evidence="4 5">
    <name type="scientific">Acinetobacter albensis</name>
    <dbReference type="NCBI Taxonomy" id="1673609"/>
    <lineage>
        <taxon>Bacteria</taxon>
        <taxon>Pseudomonadati</taxon>
        <taxon>Pseudomonadota</taxon>
        <taxon>Gammaproteobacteria</taxon>
        <taxon>Moraxellales</taxon>
        <taxon>Moraxellaceae</taxon>
        <taxon>Acinetobacter</taxon>
    </lineage>
</organism>
<evidence type="ECO:0000259" key="2">
    <source>
        <dbReference type="Pfam" id="PF20789"/>
    </source>
</evidence>
<proteinExistence type="predicted"/>
<dbReference type="EMBL" id="FMBK01000021">
    <property type="protein sequence ID" value="SCC73380.1"/>
    <property type="molecule type" value="Genomic_DNA"/>
</dbReference>
<name>A0A1C4GZ00_9GAMM</name>
<dbReference type="SUPFAM" id="SSF54637">
    <property type="entry name" value="Thioesterase/thiol ester dehydrase-isomerase"/>
    <property type="match status" value="1"/>
</dbReference>
<dbReference type="Pfam" id="PF20789">
    <property type="entry name" value="4HBT_3C"/>
    <property type="match status" value="1"/>
</dbReference>
<accession>A0A1C4GZ00</accession>
<dbReference type="AlphaFoldDB" id="A0A1C4GZ00"/>
<evidence type="ECO:0000313" key="4">
    <source>
        <dbReference type="EMBL" id="SCC73380.1"/>
    </source>
</evidence>
<reference evidence="4 5" key="1">
    <citation type="submission" date="2016-08" db="EMBL/GenBank/DDBJ databases">
        <authorList>
            <person name="Seilhamer J.J."/>
        </authorList>
    </citation>
    <scope>NUCLEOTIDE SEQUENCE [LARGE SCALE GENOMIC DNA]</scope>
    <source>
        <strain evidence="4 5">ANC 4874</strain>
    </source>
</reference>